<dbReference type="STRING" id="2018661.A0A2A2LNE5"/>
<dbReference type="SMART" id="SM00034">
    <property type="entry name" value="CLECT"/>
    <property type="match status" value="2"/>
</dbReference>
<dbReference type="OrthoDB" id="5877119at2759"/>
<dbReference type="PANTHER" id="PTHR22803">
    <property type="entry name" value="MANNOSE, PHOSPHOLIPASE, LECTIN RECEPTOR RELATED"/>
    <property type="match status" value="1"/>
</dbReference>
<evidence type="ECO:0000313" key="2">
    <source>
        <dbReference type="EMBL" id="PAV87678.1"/>
    </source>
</evidence>
<dbReference type="AlphaFoldDB" id="A0A2A2LNE5"/>
<organism evidence="2 3">
    <name type="scientific">Diploscapter pachys</name>
    <dbReference type="NCBI Taxonomy" id="2018661"/>
    <lineage>
        <taxon>Eukaryota</taxon>
        <taxon>Metazoa</taxon>
        <taxon>Ecdysozoa</taxon>
        <taxon>Nematoda</taxon>
        <taxon>Chromadorea</taxon>
        <taxon>Rhabditida</taxon>
        <taxon>Rhabditina</taxon>
        <taxon>Rhabditomorpha</taxon>
        <taxon>Rhabditoidea</taxon>
        <taxon>Rhabditidae</taxon>
        <taxon>Diploscapter</taxon>
    </lineage>
</organism>
<keyword evidence="3" id="KW-1185">Reference proteome</keyword>
<proteinExistence type="predicted"/>
<dbReference type="Gene3D" id="3.10.100.10">
    <property type="entry name" value="Mannose-Binding Protein A, subunit A"/>
    <property type="match status" value="3"/>
</dbReference>
<feature type="domain" description="C-type lectin" evidence="1">
    <location>
        <begin position="48"/>
        <end position="88"/>
    </location>
</feature>
<dbReference type="EMBL" id="LIAE01006554">
    <property type="protein sequence ID" value="PAV87678.1"/>
    <property type="molecule type" value="Genomic_DNA"/>
</dbReference>
<accession>A0A2A2LNE5</accession>
<evidence type="ECO:0000313" key="3">
    <source>
        <dbReference type="Proteomes" id="UP000218231"/>
    </source>
</evidence>
<dbReference type="InterPro" id="IPR001304">
    <property type="entry name" value="C-type_lectin-like"/>
</dbReference>
<feature type="domain" description="C-type lectin" evidence="1">
    <location>
        <begin position="194"/>
        <end position="274"/>
    </location>
</feature>
<comment type="caution">
    <text evidence="2">The sequence shown here is derived from an EMBL/GenBank/DDBJ whole genome shotgun (WGS) entry which is preliminary data.</text>
</comment>
<dbReference type="SUPFAM" id="SSF56436">
    <property type="entry name" value="C-type lectin-like"/>
    <property type="match status" value="3"/>
</dbReference>
<dbReference type="CDD" id="cd00037">
    <property type="entry name" value="CLECT"/>
    <property type="match status" value="3"/>
</dbReference>
<feature type="domain" description="C-type lectin" evidence="1">
    <location>
        <begin position="91"/>
        <end position="177"/>
    </location>
</feature>
<dbReference type="Proteomes" id="UP000218231">
    <property type="component" value="Unassembled WGS sequence"/>
</dbReference>
<gene>
    <name evidence="2" type="ORF">WR25_19103</name>
</gene>
<reference evidence="2 3" key="1">
    <citation type="journal article" date="2017" name="Curr. Biol.">
        <title>Genome architecture and evolution of a unichromosomal asexual nematode.</title>
        <authorList>
            <person name="Fradin H."/>
            <person name="Zegar C."/>
            <person name="Gutwein M."/>
            <person name="Lucas J."/>
            <person name="Kovtun M."/>
            <person name="Corcoran D."/>
            <person name="Baugh L.R."/>
            <person name="Kiontke K."/>
            <person name="Gunsalus K."/>
            <person name="Fitch D.H."/>
            <person name="Piano F."/>
        </authorList>
    </citation>
    <scope>NUCLEOTIDE SEQUENCE [LARGE SCALE GENOMIC DNA]</scope>
    <source>
        <strain evidence="2">PF1309</strain>
    </source>
</reference>
<dbReference type="Pfam" id="PF00059">
    <property type="entry name" value="Lectin_C"/>
    <property type="match status" value="2"/>
</dbReference>
<sequence>MKDGADGDYTATRSSKCLSSIEFYCNVDGIGKGLTETGTNQGVRGFTWIGLRKDSLNGPWYWIDGQDSSAFIAWALPDEPNNLDASDCTVENDFVADLTRLGLNRNSTNMTWIGLKQDTSSGSWHWIDGSDFDGYTNWASLESRDSEEASCAQIISDLYLNYPIYYKSWESINCSSQSRAFVCKKPKINEGVTSWSGAEKACQELGGHLVSVASEEENNFVYEITTNPSGKTTTGFDHQVWLGIRKNVNGSNDTTWRLMNHSEATFLAWGSDEPGKPGITFSATIPTISTTHYVQDQLATLPRMKALSGYILLLLAVSIRTDASSGLLEKLRVRRDITEEVMDKYYSTVYDLNLSADQKWDILQKLPTIYQTGLKDKAAHFSKSKNVKVSSSIT</sequence>
<dbReference type="InterPro" id="IPR016186">
    <property type="entry name" value="C-type_lectin-like/link_sf"/>
</dbReference>
<protein>
    <recommendedName>
        <fullName evidence="1">C-type lectin domain-containing protein</fullName>
    </recommendedName>
</protein>
<dbReference type="InterPro" id="IPR016187">
    <property type="entry name" value="CTDL_fold"/>
</dbReference>
<dbReference type="InterPro" id="IPR050111">
    <property type="entry name" value="C-type_lectin/snaclec_domain"/>
</dbReference>
<name>A0A2A2LNE5_9BILA</name>
<evidence type="ECO:0000259" key="1">
    <source>
        <dbReference type="PROSITE" id="PS50041"/>
    </source>
</evidence>
<dbReference type="PROSITE" id="PS50041">
    <property type="entry name" value="C_TYPE_LECTIN_2"/>
    <property type="match status" value="3"/>
</dbReference>